<dbReference type="PANTHER" id="PTHR46060">
    <property type="entry name" value="MARINER MOS1 TRANSPOSASE-LIKE PROTEIN"/>
    <property type="match status" value="1"/>
</dbReference>
<dbReference type="GO" id="GO:0003676">
    <property type="term" value="F:nucleic acid binding"/>
    <property type="evidence" value="ECO:0007669"/>
    <property type="project" value="InterPro"/>
</dbReference>
<comment type="caution">
    <text evidence="1">The sequence shown here is derived from an EMBL/GenBank/DDBJ whole genome shotgun (WGS) entry which is preliminary data.</text>
</comment>
<dbReference type="AlphaFoldDB" id="A0A8X6VA11"/>
<dbReference type="PANTHER" id="PTHR46060:SF1">
    <property type="entry name" value="MARINER MOS1 TRANSPOSASE-LIKE PROTEIN"/>
    <property type="match status" value="1"/>
</dbReference>
<reference evidence="1" key="1">
    <citation type="submission" date="2020-08" db="EMBL/GenBank/DDBJ databases">
        <title>Multicomponent nature underlies the extraordinary mechanical properties of spider dragline silk.</title>
        <authorList>
            <person name="Kono N."/>
            <person name="Nakamura H."/>
            <person name="Mori M."/>
            <person name="Yoshida Y."/>
            <person name="Ohtoshi R."/>
            <person name="Malay A.D."/>
            <person name="Moran D.A.P."/>
            <person name="Tomita M."/>
            <person name="Numata K."/>
            <person name="Arakawa K."/>
        </authorList>
    </citation>
    <scope>NUCLEOTIDE SEQUENCE</scope>
</reference>
<evidence type="ECO:0000313" key="1">
    <source>
        <dbReference type="EMBL" id="GFX98504.1"/>
    </source>
</evidence>
<sequence>MQYAPISLHAGTGRRSILVANNHHRRILGQGIGSRTETSVHGVATCWIAKEAEGPSESFLSQIDGHRHVRRSVRGKRPYLVDSAIILRDNSRPHKTECVWRLLRLWGWEELEHPPYSPDISPCDFDLIPKIKEPIRGRPFET</sequence>
<dbReference type="EMBL" id="BMAU01021202">
    <property type="protein sequence ID" value="GFX98504.1"/>
    <property type="molecule type" value="Genomic_DNA"/>
</dbReference>
<protein>
    <submittedName>
        <fullName evidence="1">Histone-lysine N-methyltransferase SETMAR</fullName>
    </submittedName>
</protein>
<dbReference type="Proteomes" id="UP000887159">
    <property type="component" value="Unassembled WGS sequence"/>
</dbReference>
<proteinExistence type="predicted"/>
<gene>
    <name evidence="1" type="primary">SETMAR_4</name>
    <name evidence="1" type="ORF">TNCV_4002731</name>
</gene>
<dbReference type="InterPro" id="IPR036397">
    <property type="entry name" value="RNaseH_sf"/>
</dbReference>
<dbReference type="InterPro" id="IPR052709">
    <property type="entry name" value="Transposase-MT_Hybrid"/>
</dbReference>
<organism evidence="1 2">
    <name type="scientific">Trichonephila clavipes</name>
    <name type="common">Golden silk orbweaver</name>
    <name type="synonym">Nephila clavipes</name>
    <dbReference type="NCBI Taxonomy" id="2585209"/>
    <lineage>
        <taxon>Eukaryota</taxon>
        <taxon>Metazoa</taxon>
        <taxon>Ecdysozoa</taxon>
        <taxon>Arthropoda</taxon>
        <taxon>Chelicerata</taxon>
        <taxon>Arachnida</taxon>
        <taxon>Araneae</taxon>
        <taxon>Araneomorphae</taxon>
        <taxon>Entelegynae</taxon>
        <taxon>Araneoidea</taxon>
        <taxon>Nephilidae</taxon>
        <taxon>Trichonephila</taxon>
    </lineage>
</organism>
<evidence type="ECO:0000313" key="2">
    <source>
        <dbReference type="Proteomes" id="UP000887159"/>
    </source>
</evidence>
<name>A0A8X6VA11_TRICX</name>
<accession>A0A8X6VA11</accession>
<dbReference type="Gene3D" id="3.30.420.10">
    <property type="entry name" value="Ribonuclease H-like superfamily/Ribonuclease H"/>
    <property type="match status" value="1"/>
</dbReference>
<keyword evidence="2" id="KW-1185">Reference proteome</keyword>